<reference evidence="1" key="1">
    <citation type="submission" date="2014-11" db="EMBL/GenBank/DDBJ databases">
        <authorList>
            <person name="Amaro Gonzalez C."/>
        </authorList>
    </citation>
    <scope>NUCLEOTIDE SEQUENCE</scope>
</reference>
<name>A0A0E9PEJ4_ANGAN</name>
<accession>A0A0E9PEJ4</accession>
<dbReference type="EMBL" id="GBXM01105875">
    <property type="protein sequence ID" value="JAH02702.1"/>
    <property type="molecule type" value="Transcribed_RNA"/>
</dbReference>
<dbReference type="AlphaFoldDB" id="A0A0E9PEJ4"/>
<reference evidence="1" key="2">
    <citation type="journal article" date="2015" name="Fish Shellfish Immunol.">
        <title>Early steps in the European eel (Anguilla anguilla)-Vibrio vulnificus interaction in the gills: Role of the RtxA13 toxin.</title>
        <authorList>
            <person name="Callol A."/>
            <person name="Pajuelo D."/>
            <person name="Ebbesson L."/>
            <person name="Teles M."/>
            <person name="MacKenzie S."/>
            <person name="Amaro C."/>
        </authorList>
    </citation>
    <scope>NUCLEOTIDE SEQUENCE</scope>
</reference>
<evidence type="ECO:0000313" key="1">
    <source>
        <dbReference type="EMBL" id="JAH02702.1"/>
    </source>
</evidence>
<protein>
    <submittedName>
        <fullName evidence="1">Uncharacterized protein</fullName>
    </submittedName>
</protein>
<organism evidence="1">
    <name type="scientific">Anguilla anguilla</name>
    <name type="common">European freshwater eel</name>
    <name type="synonym">Muraena anguilla</name>
    <dbReference type="NCBI Taxonomy" id="7936"/>
    <lineage>
        <taxon>Eukaryota</taxon>
        <taxon>Metazoa</taxon>
        <taxon>Chordata</taxon>
        <taxon>Craniata</taxon>
        <taxon>Vertebrata</taxon>
        <taxon>Euteleostomi</taxon>
        <taxon>Actinopterygii</taxon>
        <taxon>Neopterygii</taxon>
        <taxon>Teleostei</taxon>
        <taxon>Anguilliformes</taxon>
        <taxon>Anguillidae</taxon>
        <taxon>Anguilla</taxon>
    </lineage>
</organism>
<proteinExistence type="predicted"/>
<sequence length="26" mass="3102">MCLNDDVSYWVHACSLHHLFINIKKN</sequence>